<keyword evidence="5" id="KW-1185">Reference proteome</keyword>
<dbReference type="GO" id="GO:0004620">
    <property type="term" value="F:phospholipase activity"/>
    <property type="evidence" value="ECO:0007669"/>
    <property type="project" value="TreeGrafter"/>
</dbReference>
<dbReference type="InterPro" id="IPR004170">
    <property type="entry name" value="WWE_dom"/>
</dbReference>
<dbReference type="Pfam" id="PF02862">
    <property type="entry name" value="DDHD"/>
    <property type="match status" value="1"/>
</dbReference>
<feature type="domain" description="DDHD" evidence="3">
    <location>
        <begin position="456"/>
        <end position="663"/>
    </location>
</feature>
<reference evidence="4" key="3">
    <citation type="submission" date="2025-09" db="UniProtKB">
        <authorList>
            <consortium name="Ensembl"/>
        </authorList>
    </citation>
    <scope>IDENTIFICATION</scope>
</reference>
<dbReference type="Pfam" id="PF23464">
    <property type="entry name" value="WWE_3"/>
    <property type="match status" value="1"/>
</dbReference>
<dbReference type="SMART" id="SM00454">
    <property type="entry name" value="SAM"/>
    <property type="match status" value="1"/>
</dbReference>
<reference evidence="4 5" key="1">
    <citation type="journal article" date="2011" name="Genome Biol. Evol.">
        <title>Integration of the genetic map and genome assembly of fugu facilitates insights into distinct features of genome evolution in teleosts and mammals.</title>
        <authorList>
            <person name="Kai W."/>
            <person name="Kikuchi K."/>
            <person name="Tohari S."/>
            <person name="Chew A.K."/>
            <person name="Tay A."/>
            <person name="Fujiwara A."/>
            <person name="Hosoya S."/>
            <person name="Suetake H."/>
            <person name="Naruse K."/>
            <person name="Brenner S."/>
            <person name="Suzuki Y."/>
            <person name="Venkatesh B."/>
        </authorList>
    </citation>
    <scope>NUCLEOTIDE SEQUENCE [LARGE SCALE GENOMIC DNA]</scope>
</reference>
<dbReference type="InterPro" id="IPR004177">
    <property type="entry name" value="DDHD_dom"/>
</dbReference>
<organism evidence="4 5">
    <name type="scientific">Takifugu rubripes</name>
    <name type="common">Japanese pufferfish</name>
    <name type="synonym">Fugu rubripes</name>
    <dbReference type="NCBI Taxonomy" id="31033"/>
    <lineage>
        <taxon>Eukaryota</taxon>
        <taxon>Metazoa</taxon>
        <taxon>Chordata</taxon>
        <taxon>Craniata</taxon>
        <taxon>Vertebrata</taxon>
        <taxon>Euteleostomi</taxon>
        <taxon>Actinopterygii</taxon>
        <taxon>Neopterygii</taxon>
        <taxon>Teleostei</taxon>
        <taxon>Neoteleostei</taxon>
        <taxon>Acanthomorphata</taxon>
        <taxon>Eupercaria</taxon>
        <taxon>Tetraodontiformes</taxon>
        <taxon>Tetradontoidea</taxon>
        <taxon>Tetraodontidae</taxon>
        <taxon>Takifugu</taxon>
    </lineage>
</organism>
<gene>
    <name evidence="4" type="primary">ddhd2</name>
</gene>
<dbReference type="Gene3D" id="1.10.150.50">
    <property type="entry name" value="Transcription Factor, Ets-1"/>
    <property type="match status" value="1"/>
</dbReference>
<name>H2UXL4_TAKRU</name>
<evidence type="ECO:0000313" key="5">
    <source>
        <dbReference type="Proteomes" id="UP000005226"/>
    </source>
</evidence>
<proteinExistence type="inferred from homology"/>
<dbReference type="AlphaFoldDB" id="H2UXL4"/>
<dbReference type="GO" id="GO:0030134">
    <property type="term" value="C:COPII-coated ER to Golgi transport vesicle"/>
    <property type="evidence" value="ECO:0007669"/>
    <property type="project" value="TreeGrafter"/>
</dbReference>
<feature type="domain" description="WWE" evidence="2">
    <location>
        <begin position="16"/>
        <end position="96"/>
    </location>
</feature>
<dbReference type="GO" id="GO:0046872">
    <property type="term" value="F:metal ion binding"/>
    <property type="evidence" value="ECO:0007669"/>
    <property type="project" value="InterPro"/>
</dbReference>
<dbReference type="InterPro" id="IPR057825">
    <property type="entry name" value="WWE_SEC23-DDH2"/>
</dbReference>
<dbReference type="Pfam" id="PF02825">
    <property type="entry name" value="WWE"/>
    <property type="match status" value="1"/>
</dbReference>
<sequence length="673" mass="76916">MDETSPSSSSSFEILDMESVAAPYQEVQPHWFFCRTAVDDTSWLPFSREDSEKLENVCKTGKGVVVAVDGERYDVRVKERKRYAVYWEQAPTEVRRCTWFYKGDKDTKFMPYPEGFSNSLEEAYMIAVTLGEWKRKLDFPTGETVILHNPKLIMQYQPLGLQDEWMSSPSEQTRPRTVKRGVDNISVEIPDGEPEKVDHLVFMVHGIGPACDLRFRSIIQCVNDFRSASLSLLASHYKRAQQEGKIGRVEFLPVNWHSALHGDATGVDEDIQRITLPSISRLRHFTNDTLLDLFFYNSPTYCQTIVDTVASEIDSLHTLFKKRHPDFNGAVSVVGHSLGSLILFDMLTNQKTDSDSDSEDKKSVNEITLSRLGLQQYLDILHKENLDLESLALCQDSDLKDLGIPLGPRKKILNYIKRKLLLQVRHWKWTQSVTSAVDYNYFDVGIGQVSIAYPQLAFHPQTFFAFGSPIGMFLTVRGLKHIDPSYSFPTCKSFYNIYHPYDPVAYRIEPMIVTEVDVEPMLIPHHKGRKRMHLELKDSLTRMSMDLKNNVWGSLRTAWQSFARPVAALPPVVEKETAAKRDTEEPLVSVSAEVCEAESPVAIEQTEQPEIKMGMLNGGRRIDFVLQEKPIESFNEYLFAIQSHLCYWESEDTALLLLKEIYDKLGVSVEQPQ</sequence>
<dbReference type="Proteomes" id="UP000005226">
    <property type="component" value="Chromosome 21"/>
</dbReference>
<dbReference type="PANTHER" id="PTHR23509:SF7">
    <property type="entry name" value="PHOSPHOLIPASE DDHD2"/>
    <property type="match status" value="1"/>
</dbReference>
<evidence type="ECO:0000259" key="2">
    <source>
        <dbReference type="PROSITE" id="PS50918"/>
    </source>
</evidence>
<accession>H2UXL4</accession>
<dbReference type="GO" id="GO:0004806">
    <property type="term" value="F:triacylglycerol lipase activity"/>
    <property type="evidence" value="ECO:0007669"/>
    <property type="project" value="TreeGrafter"/>
</dbReference>
<dbReference type="STRING" id="31033.ENSTRUP00000070788"/>
<dbReference type="GeneTree" id="ENSGT00940000156808"/>
<dbReference type="PANTHER" id="PTHR23509">
    <property type="entry name" value="PA-PL1 PHOSPHOLIPASE FAMILY"/>
    <property type="match status" value="1"/>
</dbReference>
<dbReference type="InterPro" id="IPR013761">
    <property type="entry name" value="SAM/pointed_sf"/>
</dbReference>
<evidence type="ECO:0000259" key="3">
    <source>
        <dbReference type="PROSITE" id="PS51043"/>
    </source>
</evidence>
<dbReference type="PROSITE" id="PS50918">
    <property type="entry name" value="WWE"/>
    <property type="match status" value="1"/>
</dbReference>
<dbReference type="SUPFAM" id="SSF47769">
    <property type="entry name" value="SAM/Pointed domain"/>
    <property type="match status" value="1"/>
</dbReference>
<dbReference type="Pfam" id="PF00536">
    <property type="entry name" value="SAM_1"/>
    <property type="match status" value="1"/>
</dbReference>
<dbReference type="SMART" id="SM01127">
    <property type="entry name" value="DDHD"/>
    <property type="match status" value="1"/>
</dbReference>
<dbReference type="InterPro" id="IPR001660">
    <property type="entry name" value="SAM"/>
</dbReference>
<dbReference type="Ensembl" id="ENSTRUT00000041837.3">
    <property type="protein sequence ID" value="ENSTRUP00000041693.3"/>
    <property type="gene ID" value="ENSTRUG00000016304.3"/>
</dbReference>
<dbReference type="PROSITE" id="PS51043">
    <property type="entry name" value="DDHD"/>
    <property type="match status" value="1"/>
</dbReference>
<dbReference type="InterPro" id="IPR058055">
    <property type="entry name" value="PA-PLA1"/>
</dbReference>
<comment type="similarity">
    <text evidence="1">Belongs to the PA-PLA1 family.</text>
</comment>
<reference evidence="4" key="2">
    <citation type="submission" date="2025-08" db="UniProtKB">
        <authorList>
            <consortium name="Ensembl"/>
        </authorList>
    </citation>
    <scope>IDENTIFICATION</scope>
</reference>
<evidence type="ECO:0000256" key="1">
    <source>
        <dbReference type="ARBA" id="ARBA00038464"/>
    </source>
</evidence>
<protein>
    <submittedName>
        <fullName evidence="4">DDHD domain containing 2</fullName>
    </submittedName>
</protein>
<evidence type="ECO:0000313" key="4">
    <source>
        <dbReference type="Ensembl" id="ENSTRUP00000041693.3"/>
    </source>
</evidence>